<proteinExistence type="predicted"/>
<dbReference type="Proteomes" id="UP000789901">
    <property type="component" value="Unassembled WGS sequence"/>
</dbReference>
<accession>A0ABN7WGK3</accession>
<evidence type="ECO:0000313" key="1">
    <source>
        <dbReference type="EMBL" id="CAG8831704.1"/>
    </source>
</evidence>
<protein>
    <submittedName>
        <fullName evidence="1">17306_t:CDS:1</fullName>
    </submittedName>
</protein>
<dbReference type="EMBL" id="CAJVQB010044168">
    <property type="protein sequence ID" value="CAG8831704.1"/>
    <property type="molecule type" value="Genomic_DNA"/>
</dbReference>
<evidence type="ECO:0000313" key="2">
    <source>
        <dbReference type="Proteomes" id="UP000789901"/>
    </source>
</evidence>
<feature type="non-terminal residue" evidence="1">
    <location>
        <position position="1"/>
    </location>
</feature>
<sequence>SKSDQFNPISKGIIDNAALNKNSFRSIYNQTAKNDKKTLFHCRSNNNNSLDYLCQNFETNKIIERVNSHSIRHHYQFYNSSSIIENIYSYLAFEFQSLRTKMNDTSSLLKNTLLQVREVNSDNEEQAQSLEYQTINSKKSELNNRKNIDIYKKDSLIPNCEVVAINADDENYIFYKEEKYTIDEFLESQQKEIESLYNDNHLLNDYLSHKYENIHEDILALQKDIDNLENWHLRGEFGEY</sequence>
<reference evidence="1 2" key="1">
    <citation type="submission" date="2021-06" db="EMBL/GenBank/DDBJ databases">
        <authorList>
            <person name="Kallberg Y."/>
            <person name="Tangrot J."/>
            <person name="Rosling A."/>
        </authorList>
    </citation>
    <scope>NUCLEOTIDE SEQUENCE [LARGE SCALE GENOMIC DNA]</scope>
    <source>
        <strain evidence="1 2">120-4 pot B 10/14</strain>
    </source>
</reference>
<gene>
    <name evidence="1" type="ORF">GMARGA_LOCUS30758</name>
</gene>
<comment type="caution">
    <text evidence="1">The sequence shown here is derived from an EMBL/GenBank/DDBJ whole genome shotgun (WGS) entry which is preliminary data.</text>
</comment>
<name>A0ABN7WGK3_GIGMA</name>
<organism evidence="1 2">
    <name type="scientific">Gigaspora margarita</name>
    <dbReference type="NCBI Taxonomy" id="4874"/>
    <lineage>
        <taxon>Eukaryota</taxon>
        <taxon>Fungi</taxon>
        <taxon>Fungi incertae sedis</taxon>
        <taxon>Mucoromycota</taxon>
        <taxon>Glomeromycotina</taxon>
        <taxon>Glomeromycetes</taxon>
        <taxon>Diversisporales</taxon>
        <taxon>Gigasporaceae</taxon>
        <taxon>Gigaspora</taxon>
    </lineage>
</organism>
<keyword evidence="2" id="KW-1185">Reference proteome</keyword>